<dbReference type="EMBL" id="CP157897">
    <property type="protein sequence ID" value="XBT18911.1"/>
    <property type="molecule type" value="Genomic_DNA"/>
</dbReference>
<evidence type="ECO:0000313" key="11">
    <source>
        <dbReference type="EMBL" id="XBT18911.1"/>
    </source>
</evidence>
<feature type="transmembrane region" description="Helical" evidence="9">
    <location>
        <begin position="66"/>
        <end position="85"/>
    </location>
</feature>
<keyword evidence="9" id="KW-1133">Transmembrane helix</keyword>
<dbReference type="Gene3D" id="3.65.10.10">
    <property type="entry name" value="Enolpyruvate transferase domain"/>
    <property type="match status" value="2"/>
</dbReference>
<comment type="catalytic activity">
    <reaction evidence="8">
        <text>3-phosphoshikimate + phosphoenolpyruvate = 5-O-(1-carboxyvinyl)-3-phosphoshikimate + phosphate</text>
        <dbReference type="Rhea" id="RHEA:21256"/>
        <dbReference type="ChEBI" id="CHEBI:43474"/>
        <dbReference type="ChEBI" id="CHEBI:57701"/>
        <dbReference type="ChEBI" id="CHEBI:58702"/>
        <dbReference type="ChEBI" id="CHEBI:145989"/>
        <dbReference type="EC" id="2.5.1.19"/>
    </reaction>
    <physiologicalReaction direction="left-to-right" evidence="8">
        <dbReference type="Rhea" id="RHEA:21257"/>
    </physiologicalReaction>
</comment>
<evidence type="ECO:0000256" key="1">
    <source>
        <dbReference type="ARBA" id="ARBA00004811"/>
    </source>
</evidence>
<evidence type="ECO:0000256" key="9">
    <source>
        <dbReference type="SAM" id="Phobius"/>
    </source>
</evidence>
<dbReference type="PANTHER" id="PTHR21090:SF5">
    <property type="entry name" value="PENTAFUNCTIONAL AROM POLYPEPTIDE"/>
    <property type="match status" value="1"/>
</dbReference>
<comment type="similarity">
    <text evidence="2">Belongs to the EPSP synthase family.</text>
</comment>
<comment type="pathway">
    <text evidence="1">Metabolic intermediate biosynthesis; chorismate biosynthesis; chorismate from D-erythrose 4-phosphate and phosphoenolpyruvate: step 6/7.</text>
</comment>
<feature type="transmembrane region" description="Helical" evidence="9">
    <location>
        <begin position="378"/>
        <end position="396"/>
    </location>
</feature>
<dbReference type="InterPro" id="IPR036968">
    <property type="entry name" value="Enolpyruvate_Tfrase_sf"/>
</dbReference>
<keyword evidence="4" id="KW-0028">Amino-acid biosynthesis</keyword>
<keyword evidence="9" id="KW-0812">Transmembrane</keyword>
<dbReference type="GO" id="GO:0009423">
    <property type="term" value="P:chorismate biosynthetic process"/>
    <property type="evidence" value="ECO:0007669"/>
    <property type="project" value="TreeGrafter"/>
</dbReference>
<organism evidence="11">
    <name type="scientific">Candidatus Shikimatogenerans sp. AspAUS03</name>
    <dbReference type="NCBI Taxonomy" id="3158563"/>
    <lineage>
        <taxon>Bacteria</taxon>
        <taxon>Pseudomonadati</taxon>
        <taxon>Bacteroidota</taxon>
        <taxon>Flavobacteriia</taxon>
        <taxon>Flavobacteriales</taxon>
        <taxon>Candidatus Shikimatogenerans</taxon>
    </lineage>
</organism>
<dbReference type="Pfam" id="PF00275">
    <property type="entry name" value="EPSP_synthase"/>
    <property type="match status" value="1"/>
</dbReference>
<protein>
    <recommendedName>
        <fullName evidence="3">3-phosphoshikimate 1-carboxyvinyltransferase</fullName>
        <ecNumber evidence="3">2.5.1.19</ecNumber>
    </recommendedName>
    <alternativeName>
        <fullName evidence="7">5-enolpyruvylshikimate-3-phosphate synthase</fullName>
    </alternativeName>
</protein>
<evidence type="ECO:0000256" key="3">
    <source>
        <dbReference type="ARBA" id="ARBA00012450"/>
    </source>
</evidence>
<keyword evidence="9" id="KW-0472">Membrane</keyword>
<evidence type="ECO:0000259" key="10">
    <source>
        <dbReference type="Pfam" id="PF00275"/>
    </source>
</evidence>
<keyword evidence="6" id="KW-0057">Aromatic amino acid biosynthesis</keyword>
<feature type="transmembrane region" description="Helical" evidence="9">
    <location>
        <begin position="106"/>
        <end position="122"/>
    </location>
</feature>
<dbReference type="PANTHER" id="PTHR21090">
    <property type="entry name" value="AROM/DEHYDROQUINATE SYNTHASE"/>
    <property type="match status" value="1"/>
</dbReference>
<keyword evidence="5" id="KW-0808">Transferase</keyword>
<feature type="transmembrane region" description="Helical" evidence="9">
    <location>
        <begin position="294"/>
        <end position="315"/>
    </location>
</feature>
<evidence type="ECO:0000256" key="5">
    <source>
        <dbReference type="ARBA" id="ARBA00022679"/>
    </source>
</evidence>
<evidence type="ECO:0000256" key="7">
    <source>
        <dbReference type="ARBA" id="ARBA00030046"/>
    </source>
</evidence>
<dbReference type="InterPro" id="IPR006264">
    <property type="entry name" value="EPSP_synthase"/>
</dbReference>
<gene>
    <name evidence="11" type="ORF">ABPD24_00365</name>
</gene>
<dbReference type="AlphaFoldDB" id="A0AAU7QT13"/>
<dbReference type="GO" id="GO:0008652">
    <property type="term" value="P:amino acid biosynthetic process"/>
    <property type="evidence" value="ECO:0007669"/>
    <property type="project" value="UniProtKB-KW"/>
</dbReference>
<dbReference type="GO" id="GO:0003866">
    <property type="term" value="F:3-phosphoshikimate 1-carboxyvinyltransferase activity"/>
    <property type="evidence" value="ECO:0007669"/>
    <property type="project" value="UniProtKB-EC"/>
</dbReference>
<sequence length="422" mass="51223">MLNCFYKLKNNNDKYNIFFIKIKGSKSLSNRLLILKKIYKNINLINLSDSDDTFLLKNLLINNKKFIYVKNAGTVLRFLISYLYLKNKKKIFLYGINRINKRPIKYLINFLLYLGLNIQYLKNKYYTPILINKSKYIKIYNLNINIKISSQYLSSILLIINKINLINTLFFNKKIISFFYIKMTYLLLKILKNTIYYNNNKLFFNKLINSKINYRSVFYLIESDWSSLNFYYSIILFIKKIKLKLKYFFKNSLQGDNIIYKLYNKYFNIKTKFVNKKIYIYKNYNKYKKYINNIFINFINYPDLVPTFVLIFSLLKKNILFYGLKTLNLKETNRLKALKNELQKINIILSITMNSLNIKKYILNRLNKKINLNIYNDHRLIMAFLLLIFFYKKIYINNYKCINKSYSLFWKQIQYLGFNLTK</sequence>
<evidence type="ECO:0000256" key="2">
    <source>
        <dbReference type="ARBA" id="ARBA00009948"/>
    </source>
</evidence>
<dbReference type="SUPFAM" id="SSF55205">
    <property type="entry name" value="EPT/RTPC-like"/>
    <property type="match status" value="1"/>
</dbReference>
<dbReference type="GO" id="GO:0009073">
    <property type="term" value="P:aromatic amino acid family biosynthetic process"/>
    <property type="evidence" value="ECO:0007669"/>
    <property type="project" value="UniProtKB-KW"/>
</dbReference>
<dbReference type="InterPro" id="IPR013792">
    <property type="entry name" value="RNA3'P_cycl/enolpyr_Trfase_a/b"/>
</dbReference>
<name>A0AAU7QT13_9FLAO</name>
<feature type="transmembrane region" description="Helical" evidence="9">
    <location>
        <begin position="178"/>
        <end position="197"/>
    </location>
</feature>
<proteinExistence type="inferred from homology"/>
<evidence type="ECO:0000256" key="4">
    <source>
        <dbReference type="ARBA" id="ARBA00022605"/>
    </source>
</evidence>
<evidence type="ECO:0000256" key="6">
    <source>
        <dbReference type="ARBA" id="ARBA00023141"/>
    </source>
</evidence>
<dbReference type="InterPro" id="IPR001986">
    <property type="entry name" value="Enolpyruvate_Tfrase_dom"/>
</dbReference>
<dbReference type="PIRSF" id="PIRSF000505">
    <property type="entry name" value="EPSPS"/>
    <property type="match status" value="1"/>
</dbReference>
<dbReference type="EC" id="2.5.1.19" evidence="3"/>
<evidence type="ECO:0000256" key="8">
    <source>
        <dbReference type="ARBA" id="ARBA00044633"/>
    </source>
</evidence>
<accession>A0AAU7QT13</accession>
<reference evidence="11" key="1">
    <citation type="submission" date="2024-06" db="EMBL/GenBank/DDBJ databases">
        <title>Diversity, functionality, and evolutionary history of bacterial symbionts in false click beetles (Coleoptera, Throscidae).</title>
        <authorList>
            <person name="Wierz J.C."/>
            <person name="Malm H."/>
            <person name="Kaltenpoth M."/>
            <person name="Engl T."/>
        </authorList>
    </citation>
    <scope>NUCLEOTIDE SEQUENCE</scope>
    <source>
        <strain evidence="11">AspAUS03</strain>
    </source>
</reference>
<feature type="domain" description="Enolpyruvate transferase" evidence="10">
    <location>
        <begin position="63"/>
        <end position="412"/>
    </location>
</feature>